<sequence>MDEDSILLKKELEINNQRLKKLEEHKKSIEPQLKNPKSNEESQRLLETMKRLEKNLQIEYKKRDGIINAIKTKEGI</sequence>
<evidence type="ECO:0000256" key="1">
    <source>
        <dbReference type="SAM" id="Coils"/>
    </source>
</evidence>
<dbReference type="GeneID" id="13697830"/>
<feature type="coiled-coil region" evidence="1">
    <location>
        <begin position="35"/>
        <end position="62"/>
    </location>
</feature>
<keyword evidence="3" id="KW-1185">Reference proteome</keyword>
<dbReference type="AlphaFoldDB" id="K0B8U6"/>
<organism evidence="2 3">
    <name type="scientific">Candidatus Nitrosopumilus sediminis</name>
    <dbReference type="NCBI Taxonomy" id="1229909"/>
    <lineage>
        <taxon>Archaea</taxon>
        <taxon>Nitrososphaerota</taxon>
        <taxon>Nitrososphaeria</taxon>
        <taxon>Nitrosopumilales</taxon>
        <taxon>Nitrosopumilaceae</taxon>
        <taxon>Nitrosopumilus</taxon>
    </lineage>
</organism>
<dbReference type="KEGG" id="nir:NSED_04060"/>
<evidence type="ECO:0000313" key="2">
    <source>
        <dbReference type="EMBL" id="AFS82618.1"/>
    </source>
</evidence>
<dbReference type="RefSeq" id="WP_014964990.1">
    <property type="nucleotide sequence ID" value="NC_018656.1"/>
</dbReference>
<dbReference type="PATRIC" id="fig|1229909.8.peg.878"/>
<reference evidence="2 3" key="1">
    <citation type="journal article" date="2012" name="J. Bacteriol.">
        <title>Draft Genome Sequence of an Ammonia-Oxidizing Archaeon, "Candidatus Nitrosopumilus sediminis" AR2, from Svalbard in the Arctic Circle.</title>
        <authorList>
            <person name="Park S.J."/>
            <person name="Kim J.G."/>
            <person name="Jung M.Y."/>
            <person name="Kim S.J."/>
            <person name="Cha I.T."/>
            <person name="Ghai R."/>
            <person name="Martin-Cuadrado A.B."/>
            <person name="Rodriguez-Valera F."/>
            <person name="Rhee S.K."/>
        </authorList>
    </citation>
    <scope>NUCLEOTIDE SEQUENCE [LARGE SCALE GENOMIC DNA]</scope>
    <source>
        <strain evidence="2 3">AR2</strain>
    </source>
</reference>
<dbReference type="HOGENOM" id="CLU_2645687_0_0_2"/>
<dbReference type="EMBL" id="CP003843">
    <property type="protein sequence ID" value="AFS82618.1"/>
    <property type="molecule type" value="Genomic_DNA"/>
</dbReference>
<protein>
    <submittedName>
        <fullName evidence="2">Uncharacterized protein</fullName>
    </submittedName>
</protein>
<keyword evidence="1" id="KW-0175">Coiled coil</keyword>
<dbReference type="STRING" id="1229909.NSED_04060"/>
<name>K0B8U6_9ARCH</name>
<evidence type="ECO:0000313" key="3">
    <source>
        <dbReference type="Proteomes" id="UP000006100"/>
    </source>
</evidence>
<gene>
    <name evidence="2" type="ORF">NSED_04060</name>
</gene>
<dbReference type="Proteomes" id="UP000006100">
    <property type="component" value="Chromosome"/>
</dbReference>
<proteinExistence type="predicted"/>
<accession>K0B8U6</accession>
<dbReference type="OrthoDB" id="3354at2157"/>